<dbReference type="InterPro" id="IPR003474">
    <property type="entry name" value="Glcn_transporter"/>
</dbReference>
<keyword evidence="1" id="KW-0472">Membrane</keyword>
<sequence length="100" mass="10390">MESWYLVAVVAFGIAALITAVMWLKIHPFVALLTASIGVGLAAGMSPETVIESMTSGMGNTLGFVAVVVGLGSIFGMMLEQSGGAEKLADRLVKMFGPQQ</sequence>
<keyword evidence="1" id="KW-1133">Transmembrane helix</keyword>
<gene>
    <name evidence="2" type="ORF">S01H1_57344</name>
</gene>
<feature type="transmembrane region" description="Helical" evidence="1">
    <location>
        <begin position="29"/>
        <end position="46"/>
    </location>
</feature>
<dbReference type="PANTHER" id="PTHR30354:SF11">
    <property type="entry name" value="PERMEASE"/>
    <property type="match status" value="1"/>
</dbReference>
<keyword evidence="1" id="KW-0812">Transmembrane</keyword>
<protein>
    <recommendedName>
        <fullName evidence="3">Gluconate transporter</fullName>
    </recommendedName>
</protein>
<dbReference type="GO" id="GO:0015128">
    <property type="term" value="F:gluconate transmembrane transporter activity"/>
    <property type="evidence" value="ECO:0007669"/>
    <property type="project" value="InterPro"/>
</dbReference>
<reference evidence="2" key="1">
    <citation type="journal article" date="2014" name="Front. Microbiol.">
        <title>High frequency of phylogenetically diverse reductive dehalogenase-homologous genes in deep subseafloor sedimentary metagenomes.</title>
        <authorList>
            <person name="Kawai M."/>
            <person name="Futagami T."/>
            <person name="Toyoda A."/>
            <person name="Takaki Y."/>
            <person name="Nishi S."/>
            <person name="Hori S."/>
            <person name="Arai W."/>
            <person name="Tsubouchi T."/>
            <person name="Morono Y."/>
            <person name="Uchiyama I."/>
            <person name="Ito T."/>
            <person name="Fujiyama A."/>
            <person name="Inagaki F."/>
            <person name="Takami H."/>
        </authorList>
    </citation>
    <scope>NUCLEOTIDE SEQUENCE</scope>
    <source>
        <strain evidence="2">Expedition CK06-06</strain>
    </source>
</reference>
<feature type="transmembrane region" description="Helical" evidence="1">
    <location>
        <begin position="58"/>
        <end position="79"/>
    </location>
</feature>
<name>X0W4E0_9ZZZZ</name>
<comment type="caution">
    <text evidence="2">The sequence shown here is derived from an EMBL/GenBank/DDBJ whole genome shotgun (WGS) entry which is preliminary data.</text>
</comment>
<feature type="non-terminal residue" evidence="2">
    <location>
        <position position="100"/>
    </location>
</feature>
<dbReference type="EMBL" id="BARS01037391">
    <property type="protein sequence ID" value="GAG25734.1"/>
    <property type="molecule type" value="Genomic_DNA"/>
</dbReference>
<accession>X0W4E0</accession>
<dbReference type="PANTHER" id="PTHR30354">
    <property type="entry name" value="GNT FAMILY GLUCONATE TRANSPORTER"/>
    <property type="match status" value="1"/>
</dbReference>
<proteinExistence type="predicted"/>
<evidence type="ECO:0000313" key="2">
    <source>
        <dbReference type="EMBL" id="GAG25734.1"/>
    </source>
</evidence>
<dbReference type="Pfam" id="PF02447">
    <property type="entry name" value="GntP_permease"/>
    <property type="match status" value="1"/>
</dbReference>
<evidence type="ECO:0008006" key="3">
    <source>
        <dbReference type="Google" id="ProtNLM"/>
    </source>
</evidence>
<organism evidence="2">
    <name type="scientific">marine sediment metagenome</name>
    <dbReference type="NCBI Taxonomy" id="412755"/>
    <lineage>
        <taxon>unclassified sequences</taxon>
        <taxon>metagenomes</taxon>
        <taxon>ecological metagenomes</taxon>
    </lineage>
</organism>
<feature type="transmembrane region" description="Helical" evidence="1">
    <location>
        <begin position="6"/>
        <end position="24"/>
    </location>
</feature>
<dbReference type="AlphaFoldDB" id="X0W4E0"/>
<evidence type="ECO:0000256" key="1">
    <source>
        <dbReference type="SAM" id="Phobius"/>
    </source>
</evidence>
<dbReference type="GO" id="GO:0005886">
    <property type="term" value="C:plasma membrane"/>
    <property type="evidence" value="ECO:0007669"/>
    <property type="project" value="TreeGrafter"/>
</dbReference>